<name>A0A223D1J6_9BACL</name>
<protein>
    <submittedName>
        <fullName evidence="1">Uncharacterized protein</fullName>
    </submittedName>
</protein>
<keyword evidence="2" id="KW-1185">Reference proteome</keyword>
<dbReference type="AlphaFoldDB" id="A0A223D1J6"/>
<evidence type="ECO:0000313" key="2">
    <source>
        <dbReference type="Proteomes" id="UP000214688"/>
    </source>
</evidence>
<evidence type="ECO:0000313" key="1">
    <source>
        <dbReference type="EMBL" id="ASS75196.1"/>
    </source>
</evidence>
<gene>
    <name evidence="1" type="ORF">CIG75_09515</name>
</gene>
<dbReference type="RefSeq" id="WP_094236444.1">
    <property type="nucleotide sequence ID" value="NZ_CP022657.1"/>
</dbReference>
<dbReference type="EMBL" id="CP022657">
    <property type="protein sequence ID" value="ASS75196.1"/>
    <property type="molecule type" value="Genomic_DNA"/>
</dbReference>
<dbReference type="Proteomes" id="UP000214688">
    <property type="component" value="Chromosome"/>
</dbReference>
<reference evidence="1 2" key="1">
    <citation type="journal article" date="2015" name="Int. J. Syst. Evol. Microbiol.">
        <title>Tumebacillus algifaecis sp. nov., isolated from decomposing algal scum.</title>
        <authorList>
            <person name="Wu Y.F."/>
            <person name="Zhang B."/>
            <person name="Xing P."/>
            <person name="Wu Q.L."/>
            <person name="Liu S.J."/>
        </authorList>
    </citation>
    <scope>NUCLEOTIDE SEQUENCE [LARGE SCALE GENOMIC DNA]</scope>
    <source>
        <strain evidence="1 2">THMBR28</strain>
    </source>
</reference>
<dbReference type="OrthoDB" id="2966712at2"/>
<sequence length="251" mass="29868">MGKENYRIYKLESKEDFIIYLWSLIVSVDRHLVQYKKYLDQLEALIKENNIIDKPGIKVPKDYYEEMNDKIQKRSGHLLNLIGDYTIEGLSYKRFRNIVASNKKRGIDYGLPELDLEITKAITDFHNSRNWGMHEPASLLNAQLEEIREQTGEDPKSYLLSRIVPEISWHDFTNYEGYWLIDLFTESQHIYGGFRMVHQQMKKDYSILIGERVRIRRIKTEVRPFQSEFTLPKTSMAMQTQVYKKEIESEE</sequence>
<dbReference type="KEGG" id="tab:CIG75_09515"/>
<proteinExistence type="predicted"/>
<accession>A0A223D1J6</accession>
<organism evidence="1 2">
    <name type="scientific">Tumebacillus algifaecis</name>
    <dbReference type="NCBI Taxonomy" id="1214604"/>
    <lineage>
        <taxon>Bacteria</taxon>
        <taxon>Bacillati</taxon>
        <taxon>Bacillota</taxon>
        <taxon>Bacilli</taxon>
        <taxon>Bacillales</taxon>
        <taxon>Alicyclobacillaceae</taxon>
        <taxon>Tumebacillus</taxon>
    </lineage>
</organism>